<evidence type="ECO:0000259" key="3">
    <source>
        <dbReference type="Pfam" id="PF01979"/>
    </source>
</evidence>
<dbReference type="EMBL" id="FNMZ01000004">
    <property type="protein sequence ID" value="SDX35688.1"/>
    <property type="molecule type" value="Genomic_DNA"/>
</dbReference>
<dbReference type="InterPro" id="IPR011059">
    <property type="entry name" value="Metal-dep_hydrolase_composite"/>
</dbReference>
<dbReference type="InterPro" id="IPR032466">
    <property type="entry name" value="Metal_Hydrolase"/>
</dbReference>
<feature type="domain" description="Amidohydrolase-related" evidence="3">
    <location>
        <begin position="66"/>
        <end position="450"/>
    </location>
</feature>
<dbReference type="Gene3D" id="2.30.40.10">
    <property type="entry name" value="Urease, subunit C, domain 1"/>
    <property type="match status" value="1"/>
</dbReference>
<dbReference type="GO" id="GO:0016810">
    <property type="term" value="F:hydrolase activity, acting on carbon-nitrogen (but not peptide) bonds"/>
    <property type="evidence" value="ECO:0007669"/>
    <property type="project" value="InterPro"/>
</dbReference>
<keyword evidence="2" id="KW-0378">Hydrolase</keyword>
<evidence type="ECO:0000256" key="2">
    <source>
        <dbReference type="ARBA" id="ARBA00022801"/>
    </source>
</evidence>
<dbReference type="SUPFAM" id="SSF51338">
    <property type="entry name" value="Composite domain of metallo-dependent hydrolases"/>
    <property type="match status" value="1"/>
</dbReference>
<gene>
    <name evidence="4" type="ORF">SAMN05444336_104399</name>
</gene>
<keyword evidence="5" id="KW-1185">Reference proteome</keyword>
<sequence>MPDAIGPDLIVEAGHVLRGLSPSGAMVTEGPSALRIEAGRIAEIGPVETVTAGRENLPRIGGPGLIAMPGLVNGHHHFGLTPLMAGVPFAPLELWLPRFRAMRTLPPRLDTLYSAIEMLESGTTAVHHIHSGLPADPDAWEPLSDAVLGAYGEIGMRAAFSWMMRDRNVLAYAPDAEVLGRMPADLRAWVEPGLAPSRTPIRDYMAFFRRLRAKHAGSDRVRIGLAPANLHWMSDAALVESFGTAAEVGAPVHMHLLETRRQAEFARAATGRGAVEHLHALGCLGPNVTLGHGNWMTEAELDLAAECGCILCHNASSGLRLGSGIAPVNALRARGGRVALGIDQSNLADDRDMTLEMKLVWALHRETGMFLDRPDAAAVLGMATEHGAASAGFGGFAGRLDPGWAADIVLMSEARIARPRIHPRTPIAEQVLHRGAREAVDTVLVGGEVVVSGGRVTRIDRDAAMAEIDAILAAPETEAETHAWRMADWLVAHLEGEHRAHGFPDDARRYRVNALGG</sequence>
<evidence type="ECO:0000256" key="1">
    <source>
        <dbReference type="ARBA" id="ARBA00006745"/>
    </source>
</evidence>
<organism evidence="4 5">
    <name type="scientific">Albimonas donghaensis</name>
    <dbReference type="NCBI Taxonomy" id="356660"/>
    <lineage>
        <taxon>Bacteria</taxon>
        <taxon>Pseudomonadati</taxon>
        <taxon>Pseudomonadota</taxon>
        <taxon>Alphaproteobacteria</taxon>
        <taxon>Rhodobacterales</taxon>
        <taxon>Paracoccaceae</taxon>
        <taxon>Albimonas</taxon>
    </lineage>
</organism>
<accession>A0A1H3B1X6</accession>
<dbReference type="Gene3D" id="3.20.20.140">
    <property type="entry name" value="Metal-dependent hydrolases"/>
    <property type="match status" value="1"/>
</dbReference>
<protein>
    <submittedName>
        <fullName evidence="4">Cytosine/adenosine deaminase</fullName>
    </submittedName>
</protein>
<dbReference type="InterPro" id="IPR050287">
    <property type="entry name" value="MTA/SAH_deaminase"/>
</dbReference>
<name>A0A1H3B1X6_9RHOB</name>
<dbReference type="SUPFAM" id="SSF51556">
    <property type="entry name" value="Metallo-dependent hydrolases"/>
    <property type="match status" value="1"/>
</dbReference>
<dbReference type="STRING" id="356660.SAMN05444336_104399"/>
<reference evidence="4 5" key="1">
    <citation type="submission" date="2016-10" db="EMBL/GenBank/DDBJ databases">
        <authorList>
            <person name="de Groot N.N."/>
        </authorList>
    </citation>
    <scope>NUCLEOTIDE SEQUENCE [LARGE SCALE GENOMIC DNA]</scope>
    <source>
        <strain evidence="4 5">DSM 17890</strain>
    </source>
</reference>
<evidence type="ECO:0000313" key="4">
    <source>
        <dbReference type="EMBL" id="SDX35688.1"/>
    </source>
</evidence>
<comment type="similarity">
    <text evidence="1">Belongs to the metallo-dependent hydrolases superfamily. ATZ/TRZ family.</text>
</comment>
<evidence type="ECO:0000313" key="5">
    <source>
        <dbReference type="Proteomes" id="UP000199118"/>
    </source>
</evidence>
<dbReference type="PANTHER" id="PTHR43794:SF11">
    <property type="entry name" value="AMIDOHYDROLASE-RELATED DOMAIN-CONTAINING PROTEIN"/>
    <property type="match status" value="1"/>
</dbReference>
<dbReference type="Pfam" id="PF01979">
    <property type="entry name" value="Amidohydro_1"/>
    <property type="match status" value="1"/>
</dbReference>
<dbReference type="PANTHER" id="PTHR43794">
    <property type="entry name" value="AMINOHYDROLASE SSNA-RELATED"/>
    <property type="match status" value="1"/>
</dbReference>
<dbReference type="InterPro" id="IPR006680">
    <property type="entry name" value="Amidohydro-rel"/>
</dbReference>
<proteinExistence type="inferred from homology"/>
<dbReference type="RefSeq" id="WP_218133414.1">
    <property type="nucleotide sequence ID" value="NZ_FNMZ01000004.1"/>
</dbReference>
<dbReference type="Proteomes" id="UP000199118">
    <property type="component" value="Unassembled WGS sequence"/>
</dbReference>
<dbReference type="AlphaFoldDB" id="A0A1H3B1X6"/>